<protein>
    <submittedName>
        <fullName evidence="1">Uncharacterized protein</fullName>
    </submittedName>
</protein>
<name>A0ACC0MG70_RHOML</name>
<gene>
    <name evidence="1" type="ORF">RHMOL_Rhmol09G0225000</name>
</gene>
<keyword evidence="2" id="KW-1185">Reference proteome</keyword>
<organism evidence="1 2">
    <name type="scientific">Rhododendron molle</name>
    <name type="common">Chinese azalea</name>
    <name type="synonym">Azalea mollis</name>
    <dbReference type="NCBI Taxonomy" id="49168"/>
    <lineage>
        <taxon>Eukaryota</taxon>
        <taxon>Viridiplantae</taxon>
        <taxon>Streptophyta</taxon>
        <taxon>Embryophyta</taxon>
        <taxon>Tracheophyta</taxon>
        <taxon>Spermatophyta</taxon>
        <taxon>Magnoliopsida</taxon>
        <taxon>eudicotyledons</taxon>
        <taxon>Gunneridae</taxon>
        <taxon>Pentapetalae</taxon>
        <taxon>asterids</taxon>
        <taxon>Ericales</taxon>
        <taxon>Ericaceae</taxon>
        <taxon>Ericoideae</taxon>
        <taxon>Rhodoreae</taxon>
        <taxon>Rhododendron</taxon>
    </lineage>
</organism>
<sequence length="772" mass="91912">MMAKRVSELQMENEILREKLLSDQRVRRLNMSLAKEVDVKNQRLCEMESKYDDTALCLVRKIAENDRLQQAFDDEMKRMELIEWENKRLKWDLECQRQNMYSMKLQNEKLNNDLVCQRQEHVQRAKDLKLEKAQVYLEPENMPAEREELNDESIVKVKEVEGREYMENLNDSLVYEVRLCELERKYDETCAILVKKIAENDRLHQAFAEAELVGKQNKKLKYELQFTKSQNENLKRDLEYQRRELVKRVKELEEQNSQAYVAPKNVLAEKEELNNQNTVKSDDHHALRAALVESAEEIQYMENLNRTLTLKERISNDELQDARKEAISGLQDMLSDRTILRIKRMGEVDRRPFKEMCLQKCSVGDCDEMSAKLCSSWEEEMKNPHWHPFKKITIEGRLEVWSVDYNLLEVQEIIDEDEDKLKLLRNECGDEVYKAVANALTEMNNYNSSGMYPVPEIWNTKEGRKASLKEIINYLIKQWKTHKRKRKVGLAPWREKCWPDKYSTDFGKIFGISSGKEVLSRKYRTIDEVKMVAGRKLNRERLTTLVVKRIVGYIFGGKRDRWMLQDCYVYTYATPCSSQMPCTTIPRVYLECVEDLVKAMGYDWCGAIANYLMTSIRKHYRQPMKVSSVVALQYWLCYRTNVDAYDPDASLGFIRWRLPTTISNFNTLSLGDLLDDQFGKCHLKSDKFLYEILCYECRQSPRFSKWRMPGITESLVETPLEDLDPEKVNSKKHRLRHKKRWNDMMRHKKRWMQWWILKEEEEKNEKVWNERD</sequence>
<reference evidence="1" key="1">
    <citation type="submission" date="2022-02" db="EMBL/GenBank/DDBJ databases">
        <title>Plant Genome Project.</title>
        <authorList>
            <person name="Zhang R.-G."/>
        </authorList>
    </citation>
    <scope>NUCLEOTIDE SEQUENCE</scope>
    <source>
        <strain evidence="1">AT1</strain>
    </source>
</reference>
<comment type="caution">
    <text evidence="1">The sequence shown here is derived from an EMBL/GenBank/DDBJ whole genome shotgun (WGS) entry which is preliminary data.</text>
</comment>
<accession>A0ACC0MG70</accession>
<dbReference type="Proteomes" id="UP001062846">
    <property type="component" value="Chromosome 9"/>
</dbReference>
<evidence type="ECO:0000313" key="2">
    <source>
        <dbReference type="Proteomes" id="UP001062846"/>
    </source>
</evidence>
<proteinExistence type="predicted"/>
<evidence type="ECO:0000313" key="1">
    <source>
        <dbReference type="EMBL" id="KAI8539980.1"/>
    </source>
</evidence>
<dbReference type="EMBL" id="CM046396">
    <property type="protein sequence ID" value="KAI8539980.1"/>
    <property type="molecule type" value="Genomic_DNA"/>
</dbReference>